<keyword evidence="11 15" id="KW-0233">DNA recombination</keyword>
<dbReference type="NCBIfam" id="TIGR00574">
    <property type="entry name" value="dnl1"/>
    <property type="match status" value="1"/>
</dbReference>
<dbReference type="GO" id="GO:0005730">
    <property type="term" value="C:nucleolus"/>
    <property type="evidence" value="ECO:0007669"/>
    <property type="project" value="EnsemblFungi"/>
</dbReference>
<evidence type="ECO:0000256" key="2">
    <source>
        <dbReference type="ARBA" id="ARBA00004123"/>
    </source>
</evidence>
<dbReference type="GO" id="GO:0006310">
    <property type="term" value="P:DNA recombination"/>
    <property type="evidence" value="ECO:0007669"/>
    <property type="project" value="UniProtKB-KW"/>
</dbReference>
<dbReference type="Pfam" id="PF16589">
    <property type="entry name" value="BRCT_2"/>
    <property type="match status" value="1"/>
</dbReference>
<dbReference type="GO" id="GO:0006303">
    <property type="term" value="P:double-strand break repair via nonhomologous end joining"/>
    <property type="evidence" value="ECO:0007669"/>
    <property type="project" value="TreeGrafter"/>
</dbReference>
<dbReference type="SUPFAM" id="SSF50249">
    <property type="entry name" value="Nucleic acid-binding proteins"/>
    <property type="match status" value="1"/>
</dbReference>
<dbReference type="Pfam" id="PF01068">
    <property type="entry name" value="DNA_ligase_A_M"/>
    <property type="match status" value="1"/>
</dbReference>
<evidence type="ECO:0000256" key="10">
    <source>
        <dbReference type="ARBA" id="ARBA00022842"/>
    </source>
</evidence>
<evidence type="ECO:0000256" key="5">
    <source>
        <dbReference type="ARBA" id="ARBA00022723"/>
    </source>
</evidence>
<dbReference type="InterPro" id="IPR016059">
    <property type="entry name" value="DNA_ligase_ATP-dep_CS"/>
</dbReference>
<keyword evidence="8 15" id="KW-0227">DNA damage</keyword>
<dbReference type="PROSITE" id="PS00697">
    <property type="entry name" value="DNA_LIGASE_A1"/>
    <property type="match status" value="1"/>
</dbReference>
<dbReference type="InterPro" id="IPR036599">
    <property type="entry name" value="DNA_ligase_N_sf"/>
</dbReference>
<keyword evidence="5" id="KW-0479">Metal-binding</keyword>
<dbReference type="AlphaFoldDB" id="A0A1E4TJ77"/>
<dbReference type="GO" id="GO:0046872">
    <property type="term" value="F:metal ion binding"/>
    <property type="evidence" value="ECO:0007669"/>
    <property type="project" value="UniProtKB-KW"/>
</dbReference>
<dbReference type="OrthoDB" id="151490at2759"/>
<dbReference type="GO" id="GO:0003910">
    <property type="term" value="F:DNA ligase (ATP) activity"/>
    <property type="evidence" value="ECO:0007669"/>
    <property type="project" value="UniProtKB-EC"/>
</dbReference>
<dbReference type="CDD" id="cd07968">
    <property type="entry name" value="OBF_DNA_ligase_IV"/>
    <property type="match status" value="1"/>
</dbReference>
<evidence type="ECO:0000259" key="18">
    <source>
        <dbReference type="PROSITE" id="PS50172"/>
    </source>
</evidence>
<evidence type="ECO:0000256" key="6">
    <source>
        <dbReference type="ARBA" id="ARBA00022737"/>
    </source>
</evidence>
<comment type="subcellular location">
    <subcellularLocation>
        <location evidence="2">Nucleus</location>
    </subcellularLocation>
</comment>
<organism evidence="19 20">
    <name type="scientific">Tortispora caseinolytica NRRL Y-17796</name>
    <dbReference type="NCBI Taxonomy" id="767744"/>
    <lineage>
        <taxon>Eukaryota</taxon>
        <taxon>Fungi</taxon>
        <taxon>Dikarya</taxon>
        <taxon>Ascomycota</taxon>
        <taxon>Saccharomycotina</taxon>
        <taxon>Trigonopsidomycetes</taxon>
        <taxon>Trigonopsidales</taxon>
        <taxon>Trigonopsidaceae</taxon>
        <taxon>Tortispora</taxon>
    </lineage>
</organism>
<dbReference type="InterPro" id="IPR012309">
    <property type="entry name" value="DNA_ligase_ATP-dep_C"/>
</dbReference>
<keyword evidence="7 15" id="KW-0547">Nucleotide-binding</keyword>
<dbReference type="SUPFAM" id="SSF56091">
    <property type="entry name" value="DNA ligase/mRNA capping enzyme, catalytic domain"/>
    <property type="match status" value="1"/>
</dbReference>
<accession>A0A1E4TJ77</accession>
<dbReference type="Proteomes" id="UP000095023">
    <property type="component" value="Unassembled WGS sequence"/>
</dbReference>
<dbReference type="EMBL" id="KV453841">
    <property type="protein sequence ID" value="ODV91796.1"/>
    <property type="molecule type" value="Genomic_DNA"/>
</dbReference>
<evidence type="ECO:0000256" key="11">
    <source>
        <dbReference type="ARBA" id="ARBA00023172"/>
    </source>
</evidence>
<reference evidence="20" key="1">
    <citation type="submission" date="2016-02" db="EMBL/GenBank/DDBJ databases">
        <title>Comparative genomics of biotechnologically important yeasts.</title>
        <authorList>
            <consortium name="DOE Joint Genome Institute"/>
            <person name="Riley R."/>
            <person name="Haridas S."/>
            <person name="Wolfe K.H."/>
            <person name="Lopes M.R."/>
            <person name="Hittinger C.T."/>
            <person name="Goker M."/>
            <person name="Salamov A."/>
            <person name="Wisecaver J."/>
            <person name="Long T.M."/>
            <person name="Aerts A.L."/>
            <person name="Barry K."/>
            <person name="Choi C."/>
            <person name="Clum A."/>
            <person name="Coughlan A.Y."/>
            <person name="Deshpande S."/>
            <person name="Douglass A.P."/>
            <person name="Hanson S.J."/>
            <person name="Klenk H.-P."/>
            <person name="Labutti K."/>
            <person name="Lapidus A."/>
            <person name="Lindquist E."/>
            <person name="Lipzen A."/>
            <person name="Meier-Kolthoff J.P."/>
            <person name="Ohm R.A."/>
            <person name="Otillar R.P."/>
            <person name="Pangilinan J."/>
            <person name="Peng Y."/>
            <person name="Rokas A."/>
            <person name="Rosa C.A."/>
            <person name="Scheuner C."/>
            <person name="Sibirny A.A."/>
            <person name="Slot J.C."/>
            <person name="Stielow J.B."/>
            <person name="Sun H."/>
            <person name="Kurtzman C.P."/>
            <person name="Blackwell M."/>
            <person name="Jeffries T.W."/>
            <person name="Grigoriev I.V."/>
        </authorList>
    </citation>
    <scope>NUCLEOTIDE SEQUENCE [LARGE SCALE GENOMIC DNA]</scope>
    <source>
        <strain evidence="20">NRRL Y-17796</strain>
    </source>
</reference>
<dbReference type="InterPro" id="IPR000977">
    <property type="entry name" value="DNA_ligase_ATP-dep"/>
</dbReference>
<evidence type="ECO:0000256" key="3">
    <source>
        <dbReference type="ARBA" id="ARBA00007572"/>
    </source>
</evidence>
<dbReference type="PANTHER" id="PTHR45997:SF1">
    <property type="entry name" value="DNA LIGASE 4"/>
    <property type="match status" value="1"/>
</dbReference>
<dbReference type="CDD" id="cd07903">
    <property type="entry name" value="Adenylation_DNA_ligase_IV"/>
    <property type="match status" value="1"/>
</dbReference>
<name>A0A1E4TJ77_9ASCO</name>
<dbReference type="PROSITE" id="PS50160">
    <property type="entry name" value="DNA_LIGASE_A3"/>
    <property type="match status" value="1"/>
</dbReference>
<evidence type="ECO:0000313" key="19">
    <source>
        <dbReference type="EMBL" id="ODV91796.1"/>
    </source>
</evidence>
<comment type="similarity">
    <text evidence="3 16">Belongs to the ATP-dependent DNA ligase family.</text>
</comment>
<dbReference type="Pfam" id="PF04679">
    <property type="entry name" value="DNA_ligase_A_C"/>
    <property type="match status" value="1"/>
</dbReference>
<evidence type="ECO:0000256" key="8">
    <source>
        <dbReference type="ARBA" id="ARBA00022763"/>
    </source>
</evidence>
<dbReference type="InterPro" id="IPR012310">
    <property type="entry name" value="DNA_ligase_ATP-dep_cent"/>
</dbReference>
<keyword evidence="6" id="KW-0677">Repeat</keyword>
<dbReference type="GO" id="GO:0000785">
    <property type="term" value="C:chromatin"/>
    <property type="evidence" value="ECO:0007669"/>
    <property type="project" value="EnsemblFungi"/>
</dbReference>
<keyword evidence="13" id="KW-0539">Nucleus</keyword>
<dbReference type="InterPro" id="IPR012340">
    <property type="entry name" value="NA-bd_OB-fold"/>
</dbReference>
<evidence type="ECO:0000256" key="7">
    <source>
        <dbReference type="ARBA" id="ARBA00022741"/>
    </source>
</evidence>
<dbReference type="Gene3D" id="3.30.470.30">
    <property type="entry name" value="DNA ligase/mRNA capping enzyme"/>
    <property type="match status" value="1"/>
</dbReference>
<keyword evidence="4 15" id="KW-0436">Ligase</keyword>
<evidence type="ECO:0000256" key="15">
    <source>
        <dbReference type="RuleBase" id="RU000617"/>
    </source>
</evidence>
<dbReference type="SMART" id="SM00292">
    <property type="entry name" value="BRCT"/>
    <property type="match status" value="1"/>
</dbReference>
<dbReference type="SUPFAM" id="SSF52113">
    <property type="entry name" value="BRCT domain"/>
    <property type="match status" value="1"/>
</dbReference>
<comment type="cofactor">
    <cofactor evidence="1">
        <name>Mg(2+)</name>
        <dbReference type="ChEBI" id="CHEBI:18420"/>
    </cofactor>
</comment>
<dbReference type="SUPFAM" id="SSF117018">
    <property type="entry name" value="ATP-dependent DNA ligase DNA-binding domain"/>
    <property type="match status" value="1"/>
</dbReference>
<evidence type="ECO:0000256" key="12">
    <source>
        <dbReference type="ARBA" id="ARBA00023204"/>
    </source>
</evidence>
<gene>
    <name evidence="19" type="ORF">CANCADRAFT_15943</name>
</gene>
<dbReference type="InterPro" id="IPR012308">
    <property type="entry name" value="DNA_ligase_ATP-dep_N"/>
</dbReference>
<dbReference type="Gene3D" id="1.10.3260.10">
    <property type="entry name" value="DNA ligase, ATP-dependent, N-terminal domain"/>
    <property type="match status" value="1"/>
</dbReference>
<evidence type="ECO:0000313" key="20">
    <source>
        <dbReference type="Proteomes" id="UP000095023"/>
    </source>
</evidence>
<evidence type="ECO:0000256" key="1">
    <source>
        <dbReference type="ARBA" id="ARBA00001946"/>
    </source>
</evidence>
<evidence type="ECO:0000256" key="9">
    <source>
        <dbReference type="ARBA" id="ARBA00022840"/>
    </source>
</evidence>
<dbReference type="Pfam" id="PF04675">
    <property type="entry name" value="DNA_ligase_A_N"/>
    <property type="match status" value="1"/>
</dbReference>
<dbReference type="Gene3D" id="2.40.50.140">
    <property type="entry name" value="Nucleic acid-binding proteins"/>
    <property type="match status" value="1"/>
</dbReference>
<dbReference type="Gene3D" id="3.40.50.10190">
    <property type="entry name" value="BRCT domain"/>
    <property type="match status" value="1"/>
</dbReference>
<keyword evidence="9 15" id="KW-0067">ATP-binding</keyword>
<dbReference type="GO" id="GO:0032807">
    <property type="term" value="C:DNA ligase IV complex"/>
    <property type="evidence" value="ECO:0007669"/>
    <property type="project" value="EnsemblFungi"/>
</dbReference>
<comment type="catalytic activity">
    <reaction evidence="14 15">
        <text>ATP + (deoxyribonucleotide)n-3'-hydroxyl + 5'-phospho-(deoxyribonucleotide)m = (deoxyribonucleotide)n+m + AMP + diphosphate.</text>
        <dbReference type="EC" id="6.5.1.1"/>
    </reaction>
</comment>
<evidence type="ECO:0000256" key="4">
    <source>
        <dbReference type="ARBA" id="ARBA00022598"/>
    </source>
</evidence>
<evidence type="ECO:0000256" key="13">
    <source>
        <dbReference type="ARBA" id="ARBA00023242"/>
    </source>
</evidence>
<dbReference type="InterPro" id="IPR029710">
    <property type="entry name" value="LIG4"/>
</dbReference>
<dbReference type="PANTHER" id="PTHR45997">
    <property type="entry name" value="DNA LIGASE 4"/>
    <property type="match status" value="1"/>
</dbReference>
<protein>
    <recommendedName>
        <fullName evidence="15">DNA ligase</fullName>
        <ecNumber evidence="15">6.5.1.1</ecNumber>
    </recommendedName>
</protein>
<feature type="domain" description="ATP-dependent DNA ligase family profile" evidence="17">
    <location>
        <begin position="331"/>
        <end position="456"/>
    </location>
</feature>
<feature type="non-terminal residue" evidence="19">
    <location>
        <position position="742"/>
    </location>
</feature>
<dbReference type="InterPro" id="IPR001357">
    <property type="entry name" value="BRCT_dom"/>
</dbReference>
<dbReference type="GO" id="GO:0006297">
    <property type="term" value="P:nucleotide-excision repair, DNA gap filling"/>
    <property type="evidence" value="ECO:0007669"/>
    <property type="project" value="TreeGrafter"/>
</dbReference>
<dbReference type="InterPro" id="IPR036420">
    <property type="entry name" value="BRCT_dom_sf"/>
</dbReference>
<feature type="domain" description="BRCT" evidence="18">
    <location>
        <begin position="612"/>
        <end position="704"/>
    </location>
</feature>
<keyword evidence="20" id="KW-1185">Reference proteome</keyword>
<dbReference type="GO" id="GO:0071897">
    <property type="term" value="P:DNA biosynthetic process"/>
    <property type="evidence" value="ECO:0007669"/>
    <property type="project" value="InterPro"/>
</dbReference>
<dbReference type="GO" id="GO:0005524">
    <property type="term" value="F:ATP binding"/>
    <property type="evidence" value="ECO:0007669"/>
    <property type="project" value="UniProtKB-KW"/>
</dbReference>
<evidence type="ECO:0000256" key="14">
    <source>
        <dbReference type="ARBA" id="ARBA00034003"/>
    </source>
</evidence>
<sequence length="742" mass="85010">RELRRQVLKMFIDDWRAKVGIDLFPLLRLVIPSRDKERSMYHIKEKTLAKLMEKTLNLPPNSNDAKDLRAWKQPNHHNYSSGDLAQRVYDIARKRPSRQDPSEYTIDEINTLLDKLSTYTKSADQVEWLRNIYRTVNLEEFKWILRLILRDLHIGVSERTLLSVFGGQQAIKLYNATSNLKRVCWELADPTSTGSSSALHLFSCFRPHLAAFPKKSIETAVQKMGGADFYIEEKFDGERIQMHYGDNGAQIRFFSRNAKDYTHLYGSSIQDQSGSITRYLKSAFSPKVRNCILDGEMVAWDSSFQVILPFGTLKAAARSAANNKDGPHPMYVIFDILYLNDNVLLEYPLSKRKEALNKIINPILTRFQCISYKTAHTVQEVESSLRKVIANSSEGLVLKNPRSKYALNLRNIAWIKVKPDYMDELIEKLDCTVIGAFYGSGKRGNILASYLCGIRNDSDPDKIYMTFCRVGGGFSADDYRKIDQMTRGKWRPWSDTERLRYIQTSNKSSVNDKPDVWIKPEDSFVIEIKSGEIIESEYAAGYSLRFPRVARIRDDKNPSDGLNMTEFNEIRLSSQEEKKELSLSKKPELKRKRVRSRIEIYSGASKQRRVEQRGTLFSNCTFVILTGSTQNPRLTKGEIEDAVRSNGGSVIQSFDSSRNPYVIADRVSIAVSSLQKENLSIIRPRWISLCIESGYILPLEPSDLLVATDDTMNQARNRVDKYGDSYTRHISTSDLMKIVPYL</sequence>
<proteinExistence type="inferred from homology"/>
<evidence type="ECO:0000259" key="17">
    <source>
        <dbReference type="PROSITE" id="PS50160"/>
    </source>
</evidence>
<dbReference type="EC" id="6.5.1.1" evidence="15"/>
<dbReference type="GO" id="GO:0003677">
    <property type="term" value="F:DNA binding"/>
    <property type="evidence" value="ECO:0007669"/>
    <property type="project" value="InterPro"/>
</dbReference>
<keyword evidence="10" id="KW-0460">Magnesium</keyword>
<keyword evidence="12 15" id="KW-0234">DNA repair</keyword>
<dbReference type="PROSITE" id="PS50172">
    <property type="entry name" value="BRCT"/>
    <property type="match status" value="1"/>
</dbReference>
<dbReference type="InterPro" id="IPR044125">
    <property type="entry name" value="Adenylation_DNA_ligase_IV"/>
</dbReference>
<evidence type="ECO:0000256" key="16">
    <source>
        <dbReference type="RuleBase" id="RU004196"/>
    </source>
</evidence>
<feature type="non-terminal residue" evidence="19">
    <location>
        <position position="1"/>
    </location>
</feature>